<dbReference type="SMART" id="SM00360">
    <property type="entry name" value="RRM"/>
    <property type="match status" value="3"/>
</dbReference>
<feature type="compositionally biased region" description="Gly residues" evidence="3">
    <location>
        <begin position="430"/>
        <end position="447"/>
    </location>
</feature>
<reference evidence="5" key="1">
    <citation type="submission" date="2020-02" db="EMBL/GenBank/DDBJ databases">
        <title>Relaxed selection underlies rapid genomic changes in the transitions from sociality to social parasitism in ants.</title>
        <authorList>
            <person name="Bi X."/>
        </authorList>
    </citation>
    <scope>NUCLEOTIDE SEQUENCE</scope>
    <source>
        <strain evidence="5">BGI-DK2014c</strain>
        <tissue evidence="5">Whole body</tissue>
    </source>
</reference>
<dbReference type="AlphaFoldDB" id="A0A836JM20"/>
<feature type="domain" description="RRM" evidence="4">
    <location>
        <begin position="60"/>
        <end position="138"/>
    </location>
</feature>
<feature type="non-terminal residue" evidence="5">
    <location>
        <position position="1"/>
    </location>
</feature>
<comment type="caution">
    <text evidence="5">The sequence shown here is derived from an EMBL/GenBank/DDBJ whole genome shotgun (WGS) entry which is preliminary data.</text>
</comment>
<feature type="compositionally biased region" description="Basic and acidic residues" evidence="3">
    <location>
        <begin position="18"/>
        <end position="57"/>
    </location>
</feature>
<evidence type="ECO:0000256" key="3">
    <source>
        <dbReference type="SAM" id="MobiDB-lite"/>
    </source>
</evidence>
<gene>
    <name evidence="5" type="primary">Myef2</name>
    <name evidence="5" type="ORF">G6Z78_0003576</name>
</gene>
<name>A0A836JM20_9HYME</name>
<dbReference type="GO" id="GO:0005737">
    <property type="term" value="C:cytoplasm"/>
    <property type="evidence" value="ECO:0007669"/>
    <property type="project" value="TreeGrafter"/>
</dbReference>
<dbReference type="Proteomes" id="UP000668214">
    <property type="component" value="Unassembled WGS sequence"/>
</dbReference>
<feature type="region of interest" description="Disordered" evidence="3">
    <location>
        <begin position="15"/>
        <end position="57"/>
    </location>
</feature>
<feature type="non-terminal residue" evidence="5">
    <location>
        <position position="528"/>
    </location>
</feature>
<keyword evidence="1 2" id="KW-0694">RNA-binding</keyword>
<dbReference type="PANTHER" id="PTHR23003">
    <property type="entry name" value="RNA RECOGNITION MOTIF RRM DOMAIN CONTAINING PROTEIN"/>
    <property type="match status" value="1"/>
</dbReference>
<evidence type="ECO:0000313" key="5">
    <source>
        <dbReference type="EMBL" id="KAG5324906.1"/>
    </source>
</evidence>
<keyword evidence="6" id="KW-1185">Reference proteome</keyword>
<sequence>MYDILFCTYNYSNQAQNNDDRDRSRERDRNRRSDRPNRINSASRDRSRDRNDRSRKASERRIYVSNIPYDFRWQDLKDLFRTEVGKVAHVELFTDENDKPRGCGIVEFEDSDSVKIAVEKMHRYDIKGRKLVVKEDFDVERDKYGRLATSRNNDRNRDDRFRDPPRPQGGGRQNILDYKVDEKKLLEVFKLAGKVLHVELGKDKDGKSRGFGVVEYDHPVESVQAISMLHNQQLYDRRMTVRLDRANEPDMPPKLPEGLKGIGMGLGAGGNRLLDVARNIPNVQANNPPVVNPISAPVLAAGAFGAGLNNVVPAQLASALSNTNAAALQASLAGAGLGANLTTSSLLNSSLTSELASNLNNFGGGVGSLSGLQASLAGGQGNNTFTPRGLSKLDNDIGFGGNNAFGGSNFGGGGRDFDGGFNRGDSDRVSGGGGGFSGNQGQSGGGNRQNSNGSRQMSDTILIGNLPPNTTWQMLRDKFQDAGEVKFAEMRGADMGMVRFASEWDAERAVTMMNRSRIDGRTIDVRLY</sequence>
<accession>A0A836JM20</accession>
<feature type="region of interest" description="Disordered" evidence="3">
    <location>
        <begin position="148"/>
        <end position="175"/>
    </location>
</feature>
<feature type="compositionally biased region" description="Basic and acidic residues" evidence="3">
    <location>
        <begin position="152"/>
        <end position="165"/>
    </location>
</feature>
<dbReference type="InterPro" id="IPR035979">
    <property type="entry name" value="RBD_domain_sf"/>
</dbReference>
<evidence type="ECO:0000256" key="1">
    <source>
        <dbReference type="ARBA" id="ARBA00022884"/>
    </source>
</evidence>
<dbReference type="GO" id="GO:0003729">
    <property type="term" value="F:mRNA binding"/>
    <property type="evidence" value="ECO:0007669"/>
    <property type="project" value="TreeGrafter"/>
</dbReference>
<dbReference type="SUPFAM" id="SSF54928">
    <property type="entry name" value="RNA-binding domain, RBD"/>
    <property type="match status" value="2"/>
</dbReference>
<dbReference type="InterPro" id="IPR000504">
    <property type="entry name" value="RRM_dom"/>
</dbReference>
<dbReference type="Gene3D" id="3.30.70.330">
    <property type="match status" value="3"/>
</dbReference>
<dbReference type="InterPro" id="IPR050374">
    <property type="entry name" value="RRT5_SRSF_SR"/>
</dbReference>
<evidence type="ECO:0000313" key="6">
    <source>
        <dbReference type="Proteomes" id="UP000668214"/>
    </source>
</evidence>
<dbReference type="PROSITE" id="PS50102">
    <property type="entry name" value="RRM"/>
    <property type="match status" value="3"/>
</dbReference>
<proteinExistence type="predicted"/>
<organism evidence="5 6">
    <name type="scientific">Pseudoatta argentina</name>
    <dbReference type="NCBI Taxonomy" id="621737"/>
    <lineage>
        <taxon>Eukaryota</taxon>
        <taxon>Metazoa</taxon>
        <taxon>Ecdysozoa</taxon>
        <taxon>Arthropoda</taxon>
        <taxon>Hexapoda</taxon>
        <taxon>Insecta</taxon>
        <taxon>Pterygota</taxon>
        <taxon>Neoptera</taxon>
        <taxon>Endopterygota</taxon>
        <taxon>Hymenoptera</taxon>
        <taxon>Apocrita</taxon>
        <taxon>Aculeata</taxon>
        <taxon>Formicoidea</taxon>
        <taxon>Formicidae</taxon>
        <taxon>Myrmicinae</taxon>
        <taxon>Pseudoatta</taxon>
    </lineage>
</organism>
<dbReference type="GO" id="GO:0005634">
    <property type="term" value="C:nucleus"/>
    <property type="evidence" value="ECO:0007669"/>
    <property type="project" value="TreeGrafter"/>
</dbReference>
<protein>
    <submittedName>
        <fullName evidence="5">MYEF2 factor</fullName>
    </submittedName>
</protein>
<dbReference type="InterPro" id="IPR012677">
    <property type="entry name" value="Nucleotide-bd_a/b_plait_sf"/>
</dbReference>
<feature type="region of interest" description="Disordered" evidence="3">
    <location>
        <begin position="416"/>
        <end position="465"/>
    </location>
</feature>
<feature type="domain" description="RRM" evidence="4">
    <location>
        <begin position="176"/>
        <end position="246"/>
    </location>
</feature>
<dbReference type="Pfam" id="PF00076">
    <property type="entry name" value="RRM_1"/>
    <property type="match status" value="3"/>
</dbReference>
<dbReference type="PANTHER" id="PTHR23003:SF3">
    <property type="entry name" value="FI21236P1-RELATED"/>
    <property type="match status" value="1"/>
</dbReference>
<dbReference type="EMBL" id="JAANIA010000337">
    <property type="protein sequence ID" value="KAG5324906.1"/>
    <property type="molecule type" value="Genomic_DNA"/>
</dbReference>
<feature type="domain" description="RRM" evidence="4">
    <location>
        <begin position="459"/>
        <end position="528"/>
    </location>
</feature>
<evidence type="ECO:0000259" key="4">
    <source>
        <dbReference type="PROSITE" id="PS50102"/>
    </source>
</evidence>
<evidence type="ECO:0000256" key="2">
    <source>
        <dbReference type="PROSITE-ProRule" id="PRU00176"/>
    </source>
</evidence>